<dbReference type="SUPFAM" id="SSF103501">
    <property type="entry name" value="Respiratory nitrate reductase 1 gamma chain"/>
    <property type="match status" value="1"/>
</dbReference>
<evidence type="ECO:0000256" key="1">
    <source>
        <dbReference type="ARBA" id="ARBA00022485"/>
    </source>
</evidence>
<evidence type="ECO:0000256" key="6">
    <source>
        <dbReference type="SAM" id="Phobius"/>
    </source>
</evidence>
<gene>
    <name evidence="8" type="ORF">L5014_22370</name>
</gene>
<keyword evidence="4" id="KW-0408">Iron</keyword>
<evidence type="ECO:0000256" key="2">
    <source>
        <dbReference type="ARBA" id="ARBA00022723"/>
    </source>
</evidence>
<dbReference type="InterPro" id="IPR004017">
    <property type="entry name" value="Cys_rich_dom"/>
</dbReference>
<dbReference type="GO" id="GO:0046872">
    <property type="term" value="F:metal ion binding"/>
    <property type="evidence" value="ECO:0007669"/>
    <property type="project" value="UniProtKB-KW"/>
</dbReference>
<keyword evidence="9" id="KW-1185">Reference proteome</keyword>
<evidence type="ECO:0000256" key="4">
    <source>
        <dbReference type="ARBA" id="ARBA00023004"/>
    </source>
</evidence>
<dbReference type="Pfam" id="PF13237">
    <property type="entry name" value="Fer4_10"/>
    <property type="match status" value="1"/>
</dbReference>
<feature type="domain" description="4Fe-4S ferredoxin-type" evidence="7">
    <location>
        <begin position="398"/>
        <end position="427"/>
    </location>
</feature>
<protein>
    <submittedName>
        <fullName evidence="8">4Fe-4S dicluster domain-containing protein</fullName>
    </submittedName>
</protein>
<proteinExistence type="predicted"/>
<dbReference type="PANTHER" id="PTHR43255">
    <property type="entry name" value="IRON-SULFUR-BINDING OXIDOREDUCTASE FADF-RELATED-RELATED"/>
    <property type="match status" value="1"/>
</dbReference>
<dbReference type="Proteomes" id="UP001139308">
    <property type="component" value="Unassembled WGS sequence"/>
</dbReference>
<keyword evidence="2" id="KW-0479">Metal-binding</keyword>
<dbReference type="InterPro" id="IPR017900">
    <property type="entry name" value="4Fe4S_Fe_S_CS"/>
</dbReference>
<dbReference type="GO" id="GO:0005886">
    <property type="term" value="C:plasma membrane"/>
    <property type="evidence" value="ECO:0007669"/>
    <property type="project" value="TreeGrafter"/>
</dbReference>
<keyword evidence="6" id="KW-1133">Transmembrane helix</keyword>
<dbReference type="RefSeq" id="WP_238465923.1">
    <property type="nucleotide sequence ID" value="NZ_JAKLJA010000021.1"/>
</dbReference>
<evidence type="ECO:0000313" key="8">
    <source>
        <dbReference type="EMBL" id="MCG5076084.1"/>
    </source>
</evidence>
<evidence type="ECO:0000259" key="7">
    <source>
        <dbReference type="PROSITE" id="PS51379"/>
    </source>
</evidence>
<feature type="transmembrane region" description="Helical" evidence="6">
    <location>
        <begin position="95"/>
        <end position="112"/>
    </location>
</feature>
<name>A0A9X1RW27_9BURK</name>
<dbReference type="GO" id="GO:0051539">
    <property type="term" value="F:4 iron, 4 sulfur cluster binding"/>
    <property type="evidence" value="ECO:0007669"/>
    <property type="project" value="UniProtKB-KW"/>
</dbReference>
<dbReference type="AlphaFoldDB" id="A0A9X1RW27"/>
<feature type="transmembrane region" description="Helical" evidence="6">
    <location>
        <begin position="223"/>
        <end position="245"/>
    </location>
</feature>
<keyword evidence="6" id="KW-0472">Membrane</keyword>
<feature type="transmembrane region" description="Helical" evidence="6">
    <location>
        <begin position="252"/>
        <end position="269"/>
    </location>
</feature>
<sequence>MQTSATFDPATVTRILFEGFPSFAIALFYLIGLAAVGVFAWGVYVQIRKYRRGQRLSKSFGKIDLQARFKDMVRVVLSHRTVARRDPAAGRAHRMIFYGFAVLFLGTATVTVDYDITARFLGFHFWNGDFYLLFKLVMNVAGVSMIAGLIYMMARRGWIKPPKLDYKRPDRQPGDPDYDRSGYRREDWAFLWTLVLIGITGFVLSGLRLVWLQERAVVWDTRWWSPVAALIAEIFKGVGVSASAAYVMRTGLWWFHGLLALTFIALIPYTKVKHIFTASGSLMMRDPLAAQRLPRIEAAEVVEGAEGAAGAGGAKGAQPGSERVGYKTITDFTWKHLLNLDACTKCGRCHEACPANAVGAPLSPRDVILSLREFANEALQKNTLPDEVKLDVHGKGIGQVFMETVWSCRTCMACVEICPVAVEHVPIIVQMRRKLVEEGEMEPQVQKTLQAIHKNGNSFNESKRKRAAWTKPLPFQIKDARKESVDLLWFVGDYASFDPRNQRVTQAFATLLHNAGVDFGLLYEGESNAGNDVRRVGEEGLYELLAENNIALLRQSNFRRIVTTDPHSYNTIRNEYPDFGGKFEIEHYTSLVARMFSEGALKPKRKLGYRVTFHDPCHLGRFNKGYDAPRQILAALGCDLVEMPRSRDNSFCCGAGGGRIWMSDPVGKEKPSQNRMHEAARIEGLEVFVVCCPKDLTMFEDALKTSGYEGKFVVRELIELIAESLAEPASDDAEPAGDVRAIAAA</sequence>
<keyword evidence="1" id="KW-0004">4Fe-4S</keyword>
<feature type="transmembrane region" description="Helical" evidence="6">
    <location>
        <begin position="132"/>
        <end position="154"/>
    </location>
</feature>
<keyword evidence="3" id="KW-0560">Oxidoreductase</keyword>
<dbReference type="PROSITE" id="PS00198">
    <property type="entry name" value="4FE4S_FER_1"/>
    <property type="match status" value="2"/>
</dbReference>
<dbReference type="Gene3D" id="1.20.950.20">
    <property type="entry name" value="Transmembrane di-heme cytochromes, Chain C"/>
    <property type="match status" value="1"/>
</dbReference>
<comment type="caution">
    <text evidence="8">The sequence shown here is derived from an EMBL/GenBank/DDBJ whole genome shotgun (WGS) entry which is preliminary data.</text>
</comment>
<feature type="domain" description="4Fe-4S ferredoxin-type" evidence="7">
    <location>
        <begin position="334"/>
        <end position="363"/>
    </location>
</feature>
<dbReference type="InterPro" id="IPR017896">
    <property type="entry name" value="4Fe4S_Fe-S-bd"/>
</dbReference>
<dbReference type="InterPro" id="IPR036197">
    <property type="entry name" value="NarG-like_sf"/>
</dbReference>
<dbReference type="GO" id="GO:0016491">
    <property type="term" value="F:oxidoreductase activity"/>
    <property type="evidence" value="ECO:0007669"/>
    <property type="project" value="UniProtKB-KW"/>
</dbReference>
<reference evidence="8" key="1">
    <citation type="submission" date="2022-01" db="EMBL/GenBank/DDBJ databases">
        <title>Genome sequence and assembly of Parabukholderia sp. RG36.</title>
        <authorList>
            <person name="Chhetri G."/>
        </authorList>
    </citation>
    <scope>NUCLEOTIDE SEQUENCE</scope>
    <source>
        <strain evidence="8">RG36</strain>
    </source>
</reference>
<dbReference type="PROSITE" id="PS51379">
    <property type="entry name" value="4FE4S_FER_2"/>
    <property type="match status" value="2"/>
</dbReference>
<organism evidence="8 9">
    <name type="scientific">Paraburkholderia tagetis</name>
    <dbReference type="NCBI Taxonomy" id="2913261"/>
    <lineage>
        <taxon>Bacteria</taxon>
        <taxon>Pseudomonadati</taxon>
        <taxon>Pseudomonadota</taxon>
        <taxon>Betaproteobacteria</taxon>
        <taxon>Burkholderiales</taxon>
        <taxon>Burkholderiaceae</taxon>
        <taxon>Paraburkholderia</taxon>
    </lineage>
</organism>
<dbReference type="EMBL" id="JAKLJA010000021">
    <property type="protein sequence ID" value="MCG5076084.1"/>
    <property type="molecule type" value="Genomic_DNA"/>
</dbReference>
<keyword evidence="5" id="KW-0411">Iron-sulfur</keyword>
<feature type="transmembrane region" description="Helical" evidence="6">
    <location>
        <begin position="189"/>
        <end position="211"/>
    </location>
</feature>
<dbReference type="InterPro" id="IPR051460">
    <property type="entry name" value="HdrC_iron-sulfur_subunit"/>
</dbReference>
<feature type="transmembrane region" description="Helical" evidence="6">
    <location>
        <begin position="20"/>
        <end position="45"/>
    </location>
</feature>
<dbReference type="Gene3D" id="1.10.1060.10">
    <property type="entry name" value="Alpha-helical ferredoxin"/>
    <property type="match status" value="1"/>
</dbReference>
<keyword evidence="6" id="KW-0812">Transmembrane</keyword>
<evidence type="ECO:0000256" key="5">
    <source>
        <dbReference type="ARBA" id="ARBA00023014"/>
    </source>
</evidence>
<dbReference type="SUPFAM" id="SSF46548">
    <property type="entry name" value="alpha-helical ferredoxin"/>
    <property type="match status" value="1"/>
</dbReference>
<evidence type="ECO:0000313" key="9">
    <source>
        <dbReference type="Proteomes" id="UP001139308"/>
    </source>
</evidence>
<dbReference type="InterPro" id="IPR009051">
    <property type="entry name" value="Helical_ferredxn"/>
</dbReference>
<dbReference type="PANTHER" id="PTHR43255:SF1">
    <property type="entry name" value="IRON-SULFUR-BINDING OXIDOREDUCTASE FADF-RELATED"/>
    <property type="match status" value="1"/>
</dbReference>
<dbReference type="Pfam" id="PF02754">
    <property type="entry name" value="CCG"/>
    <property type="match status" value="2"/>
</dbReference>
<accession>A0A9X1RW27</accession>
<evidence type="ECO:0000256" key="3">
    <source>
        <dbReference type="ARBA" id="ARBA00023002"/>
    </source>
</evidence>